<dbReference type="GO" id="GO:0030288">
    <property type="term" value="C:outer membrane-bounded periplasmic space"/>
    <property type="evidence" value="ECO:0007669"/>
    <property type="project" value="UniProtKB-ARBA"/>
</dbReference>
<dbReference type="PANTHER" id="PTHR30290:SF9">
    <property type="entry name" value="OLIGOPEPTIDE-BINDING PROTEIN APPA"/>
    <property type="match status" value="1"/>
</dbReference>
<keyword evidence="2" id="KW-0813">Transport</keyword>
<dbReference type="Gene3D" id="3.90.76.10">
    <property type="entry name" value="Dipeptide-binding Protein, Domain 1"/>
    <property type="match status" value="1"/>
</dbReference>
<evidence type="ECO:0000256" key="3">
    <source>
        <dbReference type="ARBA" id="ARBA00022729"/>
    </source>
</evidence>
<dbReference type="AlphaFoldDB" id="A0A5B9EN62"/>
<keyword evidence="6" id="KW-1185">Reference proteome</keyword>
<dbReference type="EMBL" id="CP042806">
    <property type="protein sequence ID" value="QEE31456.1"/>
    <property type="molecule type" value="Genomic_DNA"/>
</dbReference>
<evidence type="ECO:0000256" key="1">
    <source>
        <dbReference type="ARBA" id="ARBA00005695"/>
    </source>
</evidence>
<feature type="domain" description="Solute-binding protein family 5" evidence="4">
    <location>
        <begin position="40"/>
        <end position="392"/>
    </location>
</feature>
<evidence type="ECO:0000259" key="4">
    <source>
        <dbReference type="Pfam" id="PF00496"/>
    </source>
</evidence>
<proteinExistence type="inferred from homology"/>
<sequence length="479" mass="53460">MVIESSPNNLDLRIGTDAQSERIGGLIFDPLVHKDEHYNPQPWIAERWEQPEPTRMVFHIRHGVTFHDGRPLTAEDVAYTIHSLQDGSIVTSKGASLSAIKQVETPDPYTLVLHLDKPDASLLFNLSDGLFGIVPRGSGKELGAAPIGSGPFRFVSQVVDKEVVVERNPQSWSGVPKIERVRFAVIPDAVTTALELRKGSADIASNVITQDMVWAMRNEKEIVTDVGPGSILNYINFNCNDPLLRHREVRQAIALAINRQPIIHALFRNHARPAASLLPNGHWAQASAAELPDFSFNPERARKLLDAAGFPMRPNRSRFQLTMKTSTDETTRLLAAILQQQLRAVGIDLQIRSNEFGTFYADVTKGAFQIYGLRWIGSNEDPDIFRYTVSSKSFPPKGANRGHYSNPDVDKLVAEATIEPDQAKRRPIYVHIQQLLAEDAAGVNLWYLDNTVVHSRRVTNIHPNPSASYDFLREAEVVH</sequence>
<evidence type="ECO:0000313" key="5">
    <source>
        <dbReference type="EMBL" id="QEE31456.1"/>
    </source>
</evidence>
<dbReference type="KEGG" id="talb:FTW19_19100"/>
<dbReference type="GO" id="GO:0015833">
    <property type="term" value="P:peptide transport"/>
    <property type="evidence" value="ECO:0007669"/>
    <property type="project" value="TreeGrafter"/>
</dbReference>
<gene>
    <name evidence="5" type="ORF">FTW19_19100</name>
</gene>
<dbReference type="InterPro" id="IPR000914">
    <property type="entry name" value="SBP_5_dom"/>
</dbReference>
<dbReference type="GO" id="GO:0043190">
    <property type="term" value="C:ATP-binding cassette (ABC) transporter complex"/>
    <property type="evidence" value="ECO:0007669"/>
    <property type="project" value="InterPro"/>
</dbReference>
<evidence type="ECO:0000256" key="2">
    <source>
        <dbReference type="ARBA" id="ARBA00022448"/>
    </source>
</evidence>
<dbReference type="InterPro" id="IPR039424">
    <property type="entry name" value="SBP_5"/>
</dbReference>
<dbReference type="PIRSF" id="PIRSF002741">
    <property type="entry name" value="MppA"/>
    <property type="match status" value="1"/>
</dbReference>
<organism evidence="5 6">
    <name type="scientific">Terriglobus albidus</name>
    <dbReference type="NCBI Taxonomy" id="1592106"/>
    <lineage>
        <taxon>Bacteria</taxon>
        <taxon>Pseudomonadati</taxon>
        <taxon>Acidobacteriota</taxon>
        <taxon>Terriglobia</taxon>
        <taxon>Terriglobales</taxon>
        <taxon>Acidobacteriaceae</taxon>
        <taxon>Terriglobus</taxon>
    </lineage>
</organism>
<accession>A0A5B9EN62</accession>
<dbReference type="Gene3D" id="3.40.190.10">
    <property type="entry name" value="Periplasmic binding protein-like II"/>
    <property type="match status" value="1"/>
</dbReference>
<dbReference type="GO" id="GO:1904680">
    <property type="term" value="F:peptide transmembrane transporter activity"/>
    <property type="evidence" value="ECO:0007669"/>
    <property type="project" value="TreeGrafter"/>
</dbReference>
<protein>
    <submittedName>
        <fullName evidence="5">ABC transporter substrate-binding protein</fullName>
    </submittedName>
</protein>
<dbReference type="InterPro" id="IPR030678">
    <property type="entry name" value="Peptide/Ni-bd"/>
</dbReference>
<dbReference type="Gene3D" id="3.10.105.10">
    <property type="entry name" value="Dipeptide-binding Protein, Domain 3"/>
    <property type="match status" value="1"/>
</dbReference>
<keyword evidence="3" id="KW-0732">Signal</keyword>
<dbReference type="PANTHER" id="PTHR30290">
    <property type="entry name" value="PERIPLASMIC BINDING COMPONENT OF ABC TRANSPORTER"/>
    <property type="match status" value="1"/>
</dbReference>
<dbReference type="CDD" id="cd00995">
    <property type="entry name" value="PBP2_NikA_DppA_OppA_like"/>
    <property type="match status" value="1"/>
</dbReference>
<dbReference type="SUPFAM" id="SSF53850">
    <property type="entry name" value="Periplasmic binding protein-like II"/>
    <property type="match status" value="1"/>
</dbReference>
<name>A0A5B9EN62_9BACT</name>
<evidence type="ECO:0000313" key="6">
    <source>
        <dbReference type="Proteomes" id="UP000321820"/>
    </source>
</evidence>
<reference evidence="5 6" key="1">
    <citation type="submission" date="2019-08" db="EMBL/GenBank/DDBJ databases">
        <title>Complete genome sequence of Terriglobus albidus strain ORNL.</title>
        <authorList>
            <person name="Podar M."/>
        </authorList>
    </citation>
    <scope>NUCLEOTIDE SEQUENCE [LARGE SCALE GENOMIC DNA]</scope>
    <source>
        <strain evidence="5 6">ORNL</strain>
    </source>
</reference>
<dbReference type="Proteomes" id="UP000321820">
    <property type="component" value="Chromosome"/>
</dbReference>
<comment type="similarity">
    <text evidence="1">Belongs to the bacterial solute-binding protein 5 family.</text>
</comment>
<dbReference type="Pfam" id="PF00496">
    <property type="entry name" value="SBP_bac_5"/>
    <property type="match status" value="1"/>
</dbReference>
<dbReference type="OrthoDB" id="9796817at2"/>